<reference evidence="1" key="1">
    <citation type="journal article" date="2020" name="Stud. Mycol.">
        <title>101 Dothideomycetes genomes: a test case for predicting lifestyles and emergence of pathogens.</title>
        <authorList>
            <person name="Haridas S."/>
            <person name="Albert R."/>
            <person name="Binder M."/>
            <person name="Bloem J."/>
            <person name="Labutti K."/>
            <person name="Salamov A."/>
            <person name="Andreopoulos B."/>
            <person name="Baker S."/>
            <person name="Barry K."/>
            <person name="Bills G."/>
            <person name="Bluhm B."/>
            <person name="Cannon C."/>
            <person name="Castanera R."/>
            <person name="Culley D."/>
            <person name="Daum C."/>
            <person name="Ezra D."/>
            <person name="Gonzalez J."/>
            <person name="Henrissat B."/>
            <person name="Kuo A."/>
            <person name="Liang C."/>
            <person name="Lipzen A."/>
            <person name="Lutzoni F."/>
            <person name="Magnuson J."/>
            <person name="Mondo S."/>
            <person name="Nolan M."/>
            <person name="Ohm R."/>
            <person name="Pangilinan J."/>
            <person name="Park H.-J."/>
            <person name="Ramirez L."/>
            <person name="Alfaro M."/>
            <person name="Sun H."/>
            <person name="Tritt A."/>
            <person name="Yoshinaga Y."/>
            <person name="Zwiers L.-H."/>
            <person name="Turgeon B."/>
            <person name="Goodwin S."/>
            <person name="Spatafora J."/>
            <person name="Crous P."/>
            <person name="Grigoriev I."/>
        </authorList>
    </citation>
    <scope>NUCLEOTIDE SEQUENCE</scope>
    <source>
        <strain evidence="1">CBS 121167</strain>
    </source>
</reference>
<accession>A0A6A6BIH0</accession>
<dbReference type="EMBL" id="ML995482">
    <property type="protein sequence ID" value="KAF2143115.1"/>
    <property type="molecule type" value="Genomic_DNA"/>
</dbReference>
<protein>
    <submittedName>
        <fullName evidence="1">Uncharacterized protein</fullName>
    </submittedName>
</protein>
<organism evidence="1 2">
    <name type="scientific">Aplosporella prunicola CBS 121167</name>
    <dbReference type="NCBI Taxonomy" id="1176127"/>
    <lineage>
        <taxon>Eukaryota</taxon>
        <taxon>Fungi</taxon>
        <taxon>Dikarya</taxon>
        <taxon>Ascomycota</taxon>
        <taxon>Pezizomycotina</taxon>
        <taxon>Dothideomycetes</taxon>
        <taxon>Dothideomycetes incertae sedis</taxon>
        <taxon>Botryosphaeriales</taxon>
        <taxon>Aplosporellaceae</taxon>
        <taxon>Aplosporella</taxon>
    </lineage>
</organism>
<dbReference type="AlphaFoldDB" id="A0A6A6BIH0"/>
<dbReference type="GeneID" id="54297707"/>
<evidence type="ECO:0000313" key="2">
    <source>
        <dbReference type="Proteomes" id="UP000799438"/>
    </source>
</evidence>
<sequence>MTQARGEGRLLRGSRERMRVSVYIETGLFASRESKQGSLRQEGFSPALNIDAV</sequence>
<gene>
    <name evidence="1" type="ORF">K452DRAFT_285991</name>
</gene>
<name>A0A6A6BIH0_9PEZI</name>
<dbReference type="RefSeq" id="XP_033398827.1">
    <property type="nucleotide sequence ID" value="XM_033540211.1"/>
</dbReference>
<evidence type="ECO:0000313" key="1">
    <source>
        <dbReference type="EMBL" id="KAF2143115.1"/>
    </source>
</evidence>
<proteinExistence type="predicted"/>
<dbReference type="Proteomes" id="UP000799438">
    <property type="component" value="Unassembled WGS sequence"/>
</dbReference>
<keyword evidence="2" id="KW-1185">Reference proteome</keyword>